<dbReference type="InterPro" id="IPR036397">
    <property type="entry name" value="RNaseH_sf"/>
</dbReference>
<dbReference type="InterPro" id="IPR009057">
    <property type="entry name" value="Homeodomain-like_sf"/>
</dbReference>
<accession>A0A1Q2HRI4</accession>
<evidence type="ECO:0000313" key="2">
    <source>
        <dbReference type="EMBL" id="AQQ09884.1"/>
    </source>
</evidence>
<dbReference type="PROSITE" id="PS50994">
    <property type="entry name" value="INTEGRASE"/>
    <property type="match status" value="1"/>
</dbReference>
<keyword evidence="3" id="KW-1185">Reference proteome</keyword>
<dbReference type="STRING" id="1940790.L21SP3_01704"/>
<dbReference type="InterPro" id="IPR001584">
    <property type="entry name" value="Integrase_cat-core"/>
</dbReference>
<sequence length="358" mass="41685">MKTKPYTMLLMMLAGWINRQQQEAINFLMEENKILKHELLKATGKKRIILSNKQRRRLAILAKRVGRKMLFEISCVFSPNTLLKWFRKLAGKKYDGSKNRKKFGRPRISDELKQLIIKMAKDHKHLGCRQLHGYLKYLGYKVSPATISRVLREHGIEPAPDRPIKTTWNEFIRAEWGSLIAIDFFNIEVLTLGGIIRYMVLFAIDYKTRRVEILGITPQAYGDWMKQIAKNLTDPFNGFSKGKSFIIMDRDPLFTQEFRDILDNSGVKPIRTTVASPNLNPMAERWVRSIKSECLNKMIIMGEKHLRYCIDQYLIHYHTSRPHTGLGHNMIDPQPQGKGKIVRHERLGGLLKSWRRAA</sequence>
<dbReference type="Gene3D" id="3.30.420.10">
    <property type="entry name" value="Ribonuclease H-like superfamily/Ribonuclease H"/>
    <property type="match status" value="1"/>
</dbReference>
<dbReference type="SUPFAM" id="SSF53098">
    <property type="entry name" value="Ribonuclease H-like"/>
    <property type="match status" value="1"/>
</dbReference>
<dbReference type="SUPFAM" id="SSF46689">
    <property type="entry name" value="Homeodomain-like"/>
    <property type="match status" value="1"/>
</dbReference>
<evidence type="ECO:0000259" key="1">
    <source>
        <dbReference type="PROSITE" id="PS50994"/>
    </source>
</evidence>
<dbReference type="Pfam" id="PF13565">
    <property type="entry name" value="HTH_32"/>
    <property type="match status" value="1"/>
</dbReference>
<dbReference type="InterPro" id="IPR012337">
    <property type="entry name" value="RNaseH-like_sf"/>
</dbReference>
<protein>
    <submittedName>
        <fullName evidence="2">Integrase core domain protein</fullName>
    </submittedName>
</protein>
<dbReference type="GO" id="GO:0015074">
    <property type="term" value="P:DNA integration"/>
    <property type="evidence" value="ECO:0007669"/>
    <property type="project" value="InterPro"/>
</dbReference>
<gene>
    <name evidence="2" type="ORF">L21SP3_01704</name>
</gene>
<dbReference type="RefSeq" id="WP_077540599.1">
    <property type="nucleotide sequence ID" value="NZ_CP019633.1"/>
</dbReference>
<dbReference type="GO" id="GO:0003676">
    <property type="term" value="F:nucleic acid binding"/>
    <property type="evidence" value="ECO:0007669"/>
    <property type="project" value="InterPro"/>
</dbReference>
<dbReference type="EMBL" id="CP019633">
    <property type="protein sequence ID" value="AQQ09884.1"/>
    <property type="molecule type" value="Genomic_DNA"/>
</dbReference>
<proteinExistence type="predicted"/>
<name>A0A1Q2HRI4_9BACT</name>
<evidence type="ECO:0000313" key="3">
    <source>
        <dbReference type="Proteomes" id="UP000188273"/>
    </source>
</evidence>
<dbReference type="AlphaFoldDB" id="A0A1Q2HRI4"/>
<dbReference type="Pfam" id="PF13683">
    <property type="entry name" value="rve_3"/>
    <property type="match status" value="1"/>
</dbReference>
<dbReference type="Proteomes" id="UP000188273">
    <property type="component" value="Chromosome"/>
</dbReference>
<organism evidence="2 3">
    <name type="scientific">Sedimentisphaera cyanobacteriorum</name>
    <dbReference type="NCBI Taxonomy" id="1940790"/>
    <lineage>
        <taxon>Bacteria</taxon>
        <taxon>Pseudomonadati</taxon>
        <taxon>Planctomycetota</taxon>
        <taxon>Phycisphaerae</taxon>
        <taxon>Sedimentisphaerales</taxon>
        <taxon>Sedimentisphaeraceae</taxon>
        <taxon>Sedimentisphaera</taxon>
    </lineage>
</organism>
<dbReference type="KEGG" id="pbu:L21SP3_01704"/>
<reference evidence="3" key="1">
    <citation type="submission" date="2017-02" db="EMBL/GenBank/DDBJ databases">
        <title>Comparative genomics and description of representatives of a novel lineage of planctomycetes thriving in anoxic sediments.</title>
        <authorList>
            <person name="Spring S."/>
            <person name="Bunk B."/>
            <person name="Sproer C."/>
            <person name="Klenk H.-P."/>
        </authorList>
    </citation>
    <scope>NUCLEOTIDE SEQUENCE [LARGE SCALE GENOMIC DNA]</scope>
    <source>
        <strain evidence="3">L21-RPul-D3</strain>
    </source>
</reference>
<feature type="domain" description="Integrase catalytic" evidence="1">
    <location>
        <begin position="159"/>
        <end position="343"/>
    </location>
</feature>
<dbReference type="OrthoDB" id="239066at2"/>